<dbReference type="GO" id="GO:0005737">
    <property type="term" value="C:cytoplasm"/>
    <property type="evidence" value="ECO:0007669"/>
    <property type="project" value="TreeGrafter"/>
</dbReference>
<dbReference type="Pfam" id="PF01433">
    <property type="entry name" value="Peptidase_M1"/>
    <property type="match status" value="1"/>
</dbReference>
<comment type="caution">
    <text evidence="2">The sequence shown here is derived from an EMBL/GenBank/DDBJ whole genome shotgun (WGS) entry which is preliminary data.</text>
</comment>
<keyword evidence="3" id="KW-1185">Reference proteome</keyword>
<feature type="domain" description="Peptidase M1 membrane alanine aminopeptidase" evidence="1">
    <location>
        <begin position="121"/>
        <end position="205"/>
    </location>
</feature>
<organism evidence="2 3">
    <name type="scientific">Mycteria americana</name>
    <name type="common">Wood stork</name>
    <dbReference type="NCBI Taxonomy" id="33587"/>
    <lineage>
        <taxon>Eukaryota</taxon>
        <taxon>Metazoa</taxon>
        <taxon>Chordata</taxon>
        <taxon>Craniata</taxon>
        <taxon>Vertebrata</taxon>
        <taxon>Euteleostomi</taxon>
        <taxon>Archelosauria</taxon>
        <taxon>Archosauria</taxon>
        <taxon>Dinosauria</taxon>
        <taxon>Saurischia</taxon>
        <taxon>Theropoda</taxon>
        <taxon>Coelurosauria</taxon>
        <taxon>Aves</taxon>
        <taxon>Neognathae</taxon>
        <taxon>Neoaves</taxon>
        <taxon>Aequornithes</taxon>
        <taxon>Ciconiiformes</taxon>
        <taxon>Ciconiidae</taxon>
        <taxon>Mycteria</taxon>
    </lineage>
</organism>
<dbReference type="PANTHER" id="PTHR11533:SF294">
    <property type="entry name" value="THYROTROPIN-RELEASING HORMONE-DEGRADING ECTOENZYME"/>
    <property type="match status" value="1"/>
</dbReference>
<dbReference type="GO" id="GO:0008270">
    <property type="term" value="F:zinc ion binding"/>
    <property type="evidence" value="ECO:0007669"/>
    <property type="project" value="InterPro"/>
</dbReference>
<dbReference type="InterPro" id="IPR014782">
    <property type="entry name" value="Peptidase_M1_dom"/>
</dbReference>
<dbReference type="AlphaFoldDB" id="A0AAN7NXI6"/>
<dbReference type="EMBL" id="JAUNZN010000001">
    <property type="protein sequence ID" value="KAK4832089.1"/>
    <property type="molecule type" value="Genomic_DNA"/>
</dbReference>
<feature type="non-terminal residue" evidence="2">
    <location>
        <position position="205"/>
    </location>
</feature>
<dbReference type="InterPro" id="IPR027268">
    <property type="entry name" value="Peptidase_M4/M1_CTD_sf"/>
</dbReference>
<sequence length="205" mass="24166">MRRGWESWDCSAQRRECPGGNLINVYKYLKGGCKEDGSRLFSVVPSDRTRGNGHKLKHRRFPLNIRKHFFFSEGGRALVQVAQRLWSLHPWRCSKAVWTQSWATSCRWPCLSRSFGVESWNWFGDLVTPVWWEDVWLKEGFAHYFEFVGTDYLYPGWNMEKQRFLTDVLHEVMLLDGLASSHPVSQEVQQAADIDRVFDWIAYKK</sequence>
<dbReference type="SUPFAM" id="SSF55486">
    <property type="entry name" value="Metalloproteases ('zincins'), catalytic domain"/>
    <property type="match status" value="1"/>
</dbReference>
<evidence type="ECO:0000259" key="1">
    <source>
        <dbReference type="Pfam" id="PF01433"/>
    </source>
</evidence>
<dbReference type="GO" id="GO:0006508">
    <property type="term" value="P:proteolysis"/>
    <property type="evidence" value="ECO:0007669"/>
    <property type="project" value="TreeGrafter"/>
</dbReference>
<name>A0AAN7NXI6_MYCAM</name>
<gene>
    <name evidence="2" type="ORF">QYF61_020704</name>
</gene>
<proteinExistence type="predicted"/>
<dbReference type="InterPro" id="IPR050344">
    <property type="entry name" value="Peptidase_M1_aminopeptidases"/>
</dbReference>
<dbReference type="Proteomes" id="UP001333110">
    <property type="component" value="Unassembled WGS sequence"/>
</dbReference>
<dbReference type="GO" id="GO:0043171">
    <property type="term" value="P:peptide catabolic process"/>
    <property type="evidence" value="ECO:0007669"/>
    <property type="project" value="TreeGrafter"/>
</dbReference>
<accession>A0AAN7NXI6</accession>
<dbReference type="GO" id="GO:0016020">
    <property type="term" value="C:membrane"/>
    <property type="evidence" value="ECO:0007669"/>
    <property type="project" value="TreeGrafter"/>
</dbReference>
<dbReference type="GO" id="GO:0042277">
    <property type="term" value="F:peptide binding"/>
    <property type="evidence" value="ECO:0007669"/>
    <property type="project" value="TreeGrafter"/>
</dbReference>
<reference evidence="2 3" key="1">
    <citation type="journal article" date="2023" name="J. Hered.">
        <title>Chromosome-level genome of the wood stork (Mycteria americana) provides insight into avian chromosome evolution.</title>
        <authorList>
            <person name="Flamio R. Jr."/>
            <person name="Ramstad K.M."/>
        </authorList>
    </citation>
    <scope>NUCLEOTIDE SEQUENCE [LARGE SCALE GENOMIC DNA]</scope>
    <source>
        <strain evidence="2">JAX WOST 10</strain>
    </source>
</reference>
<dbReference type="PANTHER" id="PTHR11533">
    <property type="entry name" value="PROTEASE M1 ZINC METALLOPROTEASE"/>
    <property type="match status" value="1"/>
</dbReference>
<dbReference type="GO" id="GO:0005615">
    <property type="term" value="C:extracellular space"/>
    <property type="evidence" value="ECO:0007669"/>
    <property type="project" value="TreeGrafter"/>
</dbReference>
<dbReference type="GO" id="GO:0070006">
    <property type="term" value="F:metalloaminopeptidase activity"/>
    <property type="evidence" value="ECO:0007669"/>
    <property type="project" value="TreeGrafter"/>
</dbReference>
<evidence type="ECO:0000313" key="3">
    <source>
        <dbReference type="Proteomes" id="UP001333110"/>
    </source>
</evidence>
<dbReference type="Gene3D" id="1.10.390.10">
    <property type="entry name" value="Neutral Protease Domain 2"/>
    <property type="match status" value="1"/>
</dbReference>
<evidence type="ECO:0000313" key="2">
    <source>
        <dbReference type="EMBL" id="KAK4832089.1"/>
    </source>
</evidence>
<protein>
    <recommendedName>
        <fullName evidence="1">Peptidase M1 membrane alanine aminopeptidase domain-containing protein</fullName>
    </recommendedName>
</protein>